<feature type="transmembrane region" description="Helical" evidence="2">
    <location>
        <begin position="237"/>
        <end position="255"/>
    </location>
</feature>
<evidence type="ECO:0000259" key="5">
    <source>
        <dbReference type="Pfam" id="PF20990"/>
    </source>
</evidence>
<dbReference type="Proteomes" id="UP000186364">
    <property type="component" value="Unassembled WGS sequence"/>
</dbReference>
<dbReference type="EMBL" id="MKIP01000057">
    <property type="protein sequence ID" value="OLP58713.1"/>
    <property type="molecule type" value="Genomic_DNA"/>
</dbReference>
<feature type="compositionally biased region" description="Gly residues" evidence="1">
    <location>
        <begin position="657"/>
        <end position="675"/>
    </location>
</feature>
<keyword evidence="2" id="KW-1133">Transmembrane helix</keyword>
<feature type="region of interest" description="Disordered" evidence="1">
    <location>
        <begin position="640"/>
        <end position="675"/>
    </location>
</feature>
<feature type="chain" id="PRO_5010279689" description="DUF2207 domain-containing protein" evidence="3">
    <location>
        <begin position="24"/>
        <end position="675"/>
    </location>
</feature>
<feature type="domain" description="DUF2207" evidence="4">
    <location>
        <begin position="26"/>
        <end position="215"/>
    </location>
</feature>
<proteinExistence type="predicted"/>
<keyword evidence="2" id="KW-0472">Membrane</keyword>
<feature type="domain" description="Predicted membrane protein YciQ-like C-terminal" evidence="5">
    <location>
        <begin position="274"/>
        <end position="458"/>
    </location>
</feature>
<reference evidence="6 7" key="1">
    <citation type="submission" date="2016-09" db="EMBL/GenBank/DDBJ databases">
        <title>Rhizobium sp. nov., a novel species isolated from the rice rhizosphere.</title>
        <authorList>
            <person name="Zhao J."/>
            <person name="Zhang X."/>
        </authorList>
    </citation>
    <scope>NUCLEOTIDE SEQUENCE [LARGE SCALE GENOMIC DNA]</scope>
    <source>
        <strain evidence="6 7">1.7048</strain>
    </source>
</reference>
<dbReference type="AlphaFoldDB" id="A0A1Q9ATH2"/>
<feature type="transmembrane region" description="Helical" evidence="2">
    <location>
        <begin position="479"/>
        <end position="502"/>
    </location>
</feature>
<dbReference type="InterPro" id="IPR018702">
    <property type="entry name" value="DUF2207"/>
</dbReference>
<keyword evidence="3" id="KW-0732">Signal</keyword>
<dbReference type="OrthoDB" id="9767603at2"/>
<organism evidence="6 7">
    <name type="scientific">Xaviernesmea oryzae</name>
    <dbReference type="NCBI Taxonomy" id="464029"/>
    <lineage>
        <taxon>Bacteria</taxon>
        <taxon>Pseudomonadati</taxon>
        <taxon>Pseudomonadota</taxon>
        <taxon>Alphaproteobacteria</taxon>
        <taxon>Hyphomicrobiales</taxon>
        <taxon>Rhizobiaceae</taxon>
        <taxon>Rhizobium/Agrobacterium group</taxon>
        <taxon>Xaviernesmea</taxon>
    </lineage>
</organism>
<gene>
    <name evidence="6" type="ORF">BJF93_17990</name>
</gene>
<evidence type="ECO:0008006" key="8">
    <source>
        <dbReference type="Google" id="ProtNLM"/>
    </source>
</evidence>
<feature type="transmembrane region" description="Helical" evidence="2">
    <location>
        <begin position="514"/>
        <end position="534"/>
    </location>
</feature>
<comment type="caution">
    <text evidence="6">The sequence shown here is derived from an EMBL/GenBank/DDBJ whole genome shotgun (WGS) entry which is preliminary data.</text>
</comment>
<evidence type="ECO:0000256" key="1">
    <source>
        <dbReference type="SAM" id="MobiDB-lite"/>
    </source>
</evidence>
<evidence type="ECO:0000313" key="6">
    <source>
        <dbReference type="EMBL" id="OLP58713.1"/>
    </source>
</evidence>
<dbReference type="Pfam" id="PF20990">
    <property type="entry name" value="DUF2207_C"/>
    <property type="match status" value="2"/>
</dbReference>
<dbReference type="InterPro" id="IPR048389">
    <property type="entry name" value="YciQ-like_C"/>
</dbReference>
<dbReference type="Pfam" id="PF09972">
    <property type="entry name" value="DUF2207"/>
    <property type="match status" value="1"/>
</dbReference>
<protein>
    <recommendedName>
        <fullName evidence="8">DUF2207 domain-containing protein</fullName>
    </recommendedName>
</protein>
<feature type="domain" description="Predicted membrane protein YciQ-like C-terminal" evidence="5">
    <location>
        <begin position="475"/>
        <end position="596"/>
    </location>
</feature>
<name>A0A1Q9ATH2_9HYPH</name>
<accession>A0A1Q9ATH2</accession>
<evidence type="ECO:0000259" key="4">
    <source>
        <dbReference type="Pfam" id="PF09972"/>
    </source>
</evidence>
<feature type="transmembrane region" description="Helical" evidence="2">
    <location>
        <begin position="419"/>
        <end position="439"/>
    </location>
</feature>
<evidence type="ECO:0000313" key="7">
    <source>
        <dbReference type="Proteomes" id="UP000186364"/>
    </source>
</evidence>
<evidence type="ECO:0000256" key="2">
    <source>
        <dbReference type="SAM" id="Phobius"/>
    </source>
</evidence>
<feature type="signal peptide" evidence="3">
    <location>
        <begin position="1"/>
        <end position="23"/>
    </location>
</feature>
<feature type="region of interest" description="Disordered" evidence="1">
    <location>
        <begin position="335"/>
        <end position="364"/>
    </location>
</feature>
<keyword evidence="2" id="KW-0812">Transmembrane</keyword>
<feature type="transmembrane region" description="Helical" evidence="2">
    <location>
        <begin position="445"/>
        <end position="467"/>
    </location>
</feature>
<evidence type="ECO:0000256" key="3">
    <source>
        <dbReference type="SAM" id="SignalP"/>
    </source>
</evidence>
<dbReference type="RefSeq" id="WP_075629137.1">
    <property type="nucleotide sequence ID" value="NZ_FOAM01000003.1"/>
</dbReference>
<sequence>MRRMIGWLALVLSLLLAILPAAAAERIEDYRADIMLQPDGTLRVREVIRAVSEGDQIRRGIYRDFPLTMLDKDDRRVQVDFNLISVRRDGKDEPYHTERGDGGIRIYSGDKDVLLPSGPHVFEFTYETGRQIRFFEDHDEIYWNVTGNGWIFPILKASATVTLPNGAIARDAKAFTGSYGAAGSDARITRAGDTVSVSTTRPLGPREGLTLVVAFDKGVVAAPDDATRARWWLRDHAGLIVAGLGLAIVTVYYLWMWARVGRDPPAGVVVPRWDAPEGASPALVNYIDGRGFADGGWTAFSAAALHLAVRGQVVLEDLKERLVIRRIGTRVENDAEGKSAEPAVADPWGKRSGTSKTSGRRDAPPLGAGEAALLGSVDQAGGALVVDRAHGPAVQLAGSAFRTAMEREHRGKYYRANTGFIVGGVGLSLLVLLAIMVFGGLGEDIVPLVIIPVVAGIFLPGLATAFVKSRRRERSLASRIARILVLAFIGFVAVSILLSLFATVVTQALEHHELPMLFAIGAIVLVNALFFFLMGAPTPLGATMTAGIEGLRQYLILAEQERLNLVGAPQMSPAHYETLLPYAVALGVEKPWSQAFETWLASAGAAVAAAAYQPAWYHGSQGPGGFSDRMSRFPGEMASTIAASLPPPPKSSSSGFSSGGGFSGGGGGGGGGGGW</sequence>
<keyword evidence="7" id="KW-1185">Reference proteome</keyword>